<gene>
    <name evidence="8" type="ORF">A3K89_22425</name>
</gene>
<dbReference type="EMBL" id="LVHI01000016">
    <property type="protein sequence ID" value="OAK53696.1"/>
    <property type="molecule type" value="Genomic_DNA"/>
</dbReference>
<dbReference type="PROSITE" id="PS00445">
    <property type="entry name" value="FGGY_KINASES_2"/>
    <property type="match status" value="1"/>
</dbReference>
<feature type="domain" description="Carbohydrate kinase FGGY N-terminal" evidence="6">
    <location>
        <begin position="4"/>
        <end position="247"/>
    </location>
</feature>
<evidence type="ECO:0000256" key="3">
    <source>
        <dbReference type="ARBA" id="ARBA00022679"/>
    </source>
</evidence>
<dbReference type="Pfam" id="PF00370">
    <property type="entry name" value="FGGY_N"/>
    <property type="match status" value="1"/>
</dbReference>
<dbReference type="InterPro" id="IPR043129">
    <property type="entry name" value="ATPase_NBD"/>
</dbReference>
<keyword evidence="2" id="KW-0859">Xylose metabolism</keyword>
<dbReference type="PIRSF" id="PIRSF000538">
    <property type="entry name" value="GlpK"/>
    <property type="match status" value="1"/>
</dbReference>
<feature type="domain" description="Carbohydrate kinase FGGY C-terminal" evidence="7">
    <location>
        <begin position="290"/>
        <end position="450"/>
    </location>
</feature>
<proteinExistence type="inferred from homology"/>
<sequence>MDLFVGIDMGTGSTKGVLVTEDGVVLASEQRAHEMSLPRPGWAEVDAEAVWWADVCAIASSLTAEVPAGSRVAAMCVSGVGPCLVLTDADLNPVRSAILYGIDSRAHAEIAELTALFGEAEILRRCGKSLSSQAVGPKIEWVRKNEPENFARASKWFGSNSYVVAKLTGEYIQDHHTASQCDPLYSVREFGWNTEWSDRVLDGLDLPRLAWPSEIVGKVSADAAASTGIPVGTPVVAGTVDAYAEAFSVGVRHPGDLMLMYGSTMFLVQVLAEYRTPAPTGRSAGSTSGALWTTTGVEKGTYALAAGTSTAGSLTTWLQTVTGGASFDELMREASAVPAGSDGLLVLPYLAGERTPVFDPDARGVMAGLTLRHTRGHMFRAAYEGISFGIRQILEMFDDSDTPVTRAVAVGGGLRSPVWAQALSDITGRTQLVPTQAIGASYGDGLLAAIGVGAVSPETDWATVASEIPPNPEHKALYDDLYGNWCELYPSTRKIVHAGAQLTR</sequence>
<evidence type="ECO:0000313" key="8">
    <source>
        <dbReference type="EMBL" id="OAK53696.1"/>
    </source>
</evidence>
<keyword evidence="9" id="KW-1185">Reference proteome</keyword>
<evidence type="ECO:0000256" key="4">
    <source>
        <dbReference type="ARBA" id="ARBA00022777"/>
    </source>
</evidence>
<dbReference type="InterPro" id="IPR000577">
    <property type="entry name" value="Carb_kinase_FGGY"/>
</dbReference>
<dbReference type="GO" id="GO:0016773">
    <property type="term" value="F:phosphotransferase activity, alcohol group as acceptor"/>
    <property type="evidence" value="ECO:0007669"/>
    <property type="project" value="InterPro"/>
</dbReference>
<evidence type="ECO:0000256" key="5">
    <source>
        <dbReference type="RuleBase" id="RU003733"/>
    </source>
</evidence>
<reference evidence="8 9" key="1">
    <citation type="submission" date="2016-03" db="EMBL/GenBank/DDBJ databases">
        <title>Genome sequence of Rhodococcus kyotonensis KB10.</title>
        <authorList>
            <person name="Jeong H."/>
            <person name="Hong C.E."/>
            <person name="Jo S.H."/>
            <person name="Park J.M."/>
        </authorList>
    </citation>
    <scope>NUCLEOTIDE SEQUENCE [LARGE SCALE GENOMIC DNA]</scope>
    <source>
        <strain evidence="8 9">KB10</strain>
    </source>
</reference>
<dbReference type="InterPro" id="IPR050406">
    <property type="entry name" value="FGGY_Carb_Kinase"/>
</dbReference>
<dbReference type="CDD" id="cd07804">
    <property type="entry name" value="ASKHA_NBD_FGGY_RrXK-like"/>
    <property type="match status" value="1"/>
</dbReference>
<dbReference type="AlphaFoldDB" id="A0A177YDS9"/>
<protein>
    <submittedName>
        <fullName evidence="8">Sugar kinase</fullName>
    </submittedName>
</protein>
<name>A0A177YDS9_9NOCA</name>
<dbReference type="PANTHER" id="PTHR43095">
    <property type="entry name" value="SUGAR KINASE"/>
    <property type="match status" value="1"/>
</dbReference>
<accession>A0A177YDS9</accession>
<keyword evidence="4 5" id="KW-0418">Kinase</keyword>
<comment type="similarity">
    <text evidence="1 5">Belongs to the FGGY kinase family.</text>
</comment>
<comment type="caution">
    <text evidence="8">The sequence shown here is derived from an EMBL/GenBank/DDBJ whole genome shotgun (WGS) entry which is preliminary data.</text>
</comment>
<organism evidence="8 9">
    <name type="scientific">Rhodococcoides kyotonense</name>
    <dbReference type="NCBI Taxonomy" id="398843"/>
    <lineage>
        <taxon>Bacteria</taxon>
        <taxon>Bacillati</taxon>
        <taxon>Actinomycetota</taxon>
        <taxon>Actinomycetes</taxon>
        <taxon>Mycobacteriales</taxon>
        <taxon>Nocardiaceae</taxon>
        <taxon>Rhodococcoides</taxon>
    </lineage>
</organism>
<dbReference type="InterPro" id="IPR018485">
    <property type="entry name" value="FGGY_C"/>
</dbReference>
<evidence type="ECO:0000313" key="9">
    <source>
        <dbReference type="Proteomes" id="UP000077519"/>
    </source>
</evidence>
<dbReference type="SUPFAM" id="SSF53067">
    <property type="entry name" value="Actin-like ATPase domain"/>
    <property type="match status" value="2"/>
</dbReference>
<keyword evidence="3 5" id="KW-0808">Transferase</keyword>
<evidence type="ECO:0000259" key="7">
    <source>
        <dbReference type="Pfam" id="PF02782"/>
    </source>
</evidence>
<dbReference type="GO" id="GO:0016301">
    <property type="term" value="F:kinase activity"/>
    <property type="evidence" value="ECO:0007669"/>
    <property type="project" value="UniProtKB-KW"/>
</dbReference>
<dbReference type="RefSeq" id="WP_068426981.1">
    <property type="nucleotide sequence ID" value="NZ_LVHI01000016.1"/>
</dbReference>
<dbReference type="Gene3D" id="3.30.420.40">
    <property type="match status" value="2"/>
</dbReference>
<evidence type="ECO:0000256" key="1">
    <source>
        <dbReference type="ARBA" id="ARBA00009156"/>
    </source>
</evidence>
<dbReference type="Proteomes" id="UP000077519">
    <property type="component" value="Unassembled WGS sequence"/>
</dbReference>
<dbReference type="PANTHER" id="PTHR43095:SF5">
    <property type="entry name" value="XYLULOSE KINASE"/>
    <property type="match status" value="1"/>
</dbReference>
<keyword evidence="2" id="KW-0119">Carbohydrate metabolism</keyword>
<dbReference type="GO" id="GO:0042732">
    <property type="term" value="P:D-xylose metabolic process"/>
    <property type="evidence" value="ECO:0007669"/>
    <property type="project" value="UniProtKB-KW"/>
</dbReference>
<evidence type="ECO:0000256" key="2">
    <source>
        <dbReference type="ARBA" id="ARBA00022629"/>
    </source>
</evidence>
<dbReference type="Pfam" id="PF02782">
    <property type="entry name" value="FGGY_C"/>
    <property type="match status" value="1"/>
</dbReference>
<dbReference type="InterPro" id="IPR018484">
    <property type="entry name" value="FGGY_N"/>
</dbReference>
<evidence type="ECO:0000259" key="6">
    <source>
        <dbReference type="Pfam" id="PF00370"/>
    </source>
</evidence>
<dbReference type="InterPro" id="IPR018483">
    <property type="entry name" value="Carb_kinase_FGGY_CS"/>
</dbReference>